<organism evidence="2">
    <name type="scientific">uncultured Caudovirales phage</name>
    <dbReference type="NCBI Taxonomy" id="2100421"/>
    <lineage>
        <taxon>Viruses</taxon>
        <taxon>Duplodnaviria</taxon>
        <taxon>Heunggongvirae</taxon>
        <taxon>Uroviricota</taxon>
        <taxon>Caudoviricetes</taxon>
        <taxon>Peduoviridae</taxon>
        <taxon>Maltschvirus</taxon>
        <taxon>Maltschvirus maltsch</taxon>
    </lineage>
</organism>
<sequence>MIEKIKQDLFTIHGVLTTLIHVCFLVGMVTCWIGIQTQVLGNDPLAAIQKQTSSLNKK</sequence>
<gene>
    <name evidence="2" type="ORF">UFOVP410_52</name>
</gene>
<evidence type="ECO:0000313" key="2">
    <source>
        <dbReference type="EMBL" id="CAB4141213.1"/>
    </source>
</evidence>
<dbReference type="EMBL" id="LR796388">
    <property type="protein sequence ID" value="CAB4141213.1"/>
    <property type="molecule type" value="Genomic_DNA"/>
</dbReference>
<keyword evidence="1" id="KW-0812">Transmembrane</keyword>
<accession>A0A6J5M736</accession>
<reference evidence="2" key="1">
    <citation type="submission" date="2020-04" db="EMBL/GenBank/DDBJ databases">
        <authorList>
            <person name="Chiriac C."/>
            <person name="Salcher M."/>
            <person name="Ghai R."/>
            <person name="Kavagutti S V."/>
        </authorList>
    </citation>
    <scope>NUCLEOTIDE SEQUENCE</scope>
</reference>
<evidence type="ECO:0000256" key="1">
    <source>
        <dbReference type="SAM" id="Phobius"/>
    </source>
</evidence>
<protein>
    <submittedName>
        <fullName evidence="2">Uncharacterized protein</fullName>
    </submittedName>
</protein>
<keyword evidence="1" id="KW-1133">Transmembrane helix</keyword>
<feature type="transmembrane region" description="Helical" evidence="1">
    <location>
        <begin position="12"/>
        <end position="35"/>
    </location>
</feature>
<proteinExistence type="predicted"/>
<name>A0A6J5M736_9CAUD</name>
<keyword evidence="1" id="KW-0472">Membrane</keyword>